<accession>A0A8B9TES8</accession>
<dbReference type="InterPro" id="IPR011333">
    <property type="entry name" value="SKP1/BTB/POZ_sf"/>
</dbReference>
<organism evidence="3 4">
    <name type="scientific">Anas platyrhynchos</name>
    <name type="common">Mallard</name>
    <name type="synonym">Anas boschas</name>
    <dbReference type="NCBI Taxonomy" id="8839"/>
    <lineage>
        <taxon>Eukaryota</taxon>
        <taxon>Metazoa</taxon>
        <taxon>Chordata</taxon>
        <taxon>Craniata</taxon>
        <taxon>Vertebrata</taxon>
        <taxon>Euteleostomi</taxon>
        <taxon>Archelosauria</taxon>
        <taxon>Archosauria</taxon>
        <taxon>Dinosauria</taxon>
        <taxon>Saurischia</taxon>
        <taxon>Theropoda</taxon>
        <taxon>Coelurosauria</taxon>
        <taxon>Aves</taxon>
        <taxon>Neognathae</taxon>
        <taxon>Galloanserae</taxon>
        <taxon>Anseriformes</taxon>
        <taxon>Anatidae</taxon>
        <taxon>Anatinae</taxon>
        <taxon>Anas</taxon>
    </lineage>
</organism>
<proteinExistence type="predicted"/>
<feature type="region of interest" description="Disordered" evidence="1">
    <location>
        <begin position="1"/>
        <end position="35"/>
    </location>
</feature>
<reference evidence="3" key="1">
    <citation type="submission" date="2019-08" db="EMBL/GenBank/DDBJ databases">
        <title>Three high-quality genomes provides insights into domestication of ducks.</title>
        <authorList>
            <person name="Hou Z.C."/>
            <person name="Zhu F."/>
            <person name="Yin Z.T."/>
            <person name="Zhang F."/>
        </authorList>
    </citation>
    <scope>NUCLEOTIDE SEQUENCE [LARGE SCALE GENOMIC DNA]</scope>
</reference>
<dbReference type="InterPro" id="IPR000210">
    <property type="entry name" value="BTB/POZ_dom"/>
</dbReference>
<reference evidence="3" key="3">
    <citation type="submission" date="2025-09" db="UniProtKB">
        <authorList>
            <consortium name="Ensembl"/>
        </authorList>
    </citation>
    <scope>IDENTIFICATION</scope>
</reference>
<feature type="region of interest" description="Disordered" evidence="1">
    <location>
        <begin position="314"/>
        <end position="340"/>
    </location>
</feature>
<dbReference type="PANTHER" id="PTHR46375:SF3">
    <property type="entry name" value="KELCH REPEAT AND BTB DOMAIN-CONTAINING PROTEIN 13"/>
    <property type="match status" value="1"/>
</dbReference>
<dbReference type="Proteomes" id="UP000694400">
    <property type="component" value="Chromosome 12"/>
</dbReference>
<dbReference type="Gene3D" id="3.30.710.10">
    <property type="entry name" value="Potassium Channel Kv1.1, Chain A"/>
    <property type="match status" value="1"/>
</dbReference>
<sequence length="633" mass="68162">MPGACGGKRPLGVSQGRMPKIASSPTVTLQPPPETPLPLGWAASTADALERGCWLPAGPITSRAIFSRGDLYYKRAAAARQRRPRVEEASGHGEEGASGAVPLPPESRARMTPEEDGARAPGSVRIRVEGQLFSVEKAVLVESSEYFRALFRSGMKESTQEEIVLGELSAAGFLAMLRVLAGERPVLGGEETFQAVECAAFLQAKPLAKYLINTINSDNCILLYQAAAIFGLLDLFHRAALYIRDSYAELEDYLDCLSADLLAYVEALLPSSFVAVGAHTPTFRVPGGPLQDHLLPGRGGQHVADPLLPAAERQHVPSRHGHHGQQDLHRGGRLRGQQAGGGEQLLLRRRHQRLERVPQPAPAALRRAAGGPRGLPLRHRRRVREDLAEIRGALRGVLQHLDLRLRPAAAQLGRALRPSPGADLRLPVEAAGHHRHLRVREPAGRLAPRHRAEAAAELRALHGGPPRQPLRHAQRPLGRLLALRHRLLQPDLAAVDGSARPVPEQQRSPLHRPHQGRHGLHGQQDADAPLLGGRGDLEVQEGAGGFPPQRLPADLPPAPAAARPRQSPRRRPPAHLGMLPSHLAAPLGSSPPLQSCARVHGGGALDLEVTLVPARGEGACRMSQQPCAKSHQM</sequence>
<dbReference type="Ensembl" id="ENSAPLT00020022062.1">
    <property type="protein sequence ID" value="ENSAPLP00020020425.1"/>
    <property type="gene ID" value="ENSAPLG00020014375.1"/>
</dbReference>
<dbReference type="SMART" id="SM00225">
    <property type="entry name" value="BTB"/>
    <property type="match status" value="1"/>
</dbReference>
<dbReference type="GO" id="GO:0014728">
    <property type="term" value="P:regulation of the force of skeletal muscle contraction"/>
    <property type="evidence" value="ECO:0007669"/>
    <property type="project" value="TreeGrafter"/>
</dbReference>
<name>A0A8B9TES8_ANAPL</name>
<evidence type="ECO:0000313" key="4">
    <source>
        <dbReference type="Proteomes" id="UP000694400"/>
    </source>
</evidence>
<feature type="region of interest" description="Disordered" evidence="1">
    <location>
        <begin position="494"/>
        <end position="586"/>
    </location>
</feature>
<dbReference type="SUPFAM" id="SSF54695">
    <property type="entry name" value="POZ domain"/>
    <property type="match status" value="1"/>
</dbReference>
<feature type="domain" description="BTB" evidence="2">
    <location>
        <begin position="122"/>
        <end position="180"/>
    </location>
</feature>
<dbReference type="InterPro" id="IPR052392">
    <property type="entry name" value="Kelch-BTB_domain-containing"/>
</dbReference>
<evidence type="ECO:0000313" key="3">
    <source>
        <dbReference type="Ensembl" id="ENSAPLP00020020425.1"/>
    </source>
</evidence>
<dbReference type="CDD" id="cd18486">
    <property type="entry name" value="BACK_KBTBD13"/>
    <property type="match status" value="1"/>
</dbReference>
<feature type="region of interest" description="Disordered" evidence="1">
    <location>
        <begin position="82"/>
        <end position="121"/>
    </location>
</feature>
<feature type="compositionally biased region" description="Basic and acidic residues" evidence="1">
    <location>
        <begin position="84"/>
        <end position="95"/>
    </location>
</feature>
<reference evidence="3" key="2">
    <citation type="submission" date="2025-08" db="UniProtKB">
        <authorList>
            <consortium name="Ensembl"/>
        </authorList>
    </citation>
    <scope>IDENTIFICATION</scope>
</reference>
<evidence type="ECO:0000256" key="1">
    <source>
        <dbReference type="SAM" id="MobiDB-lite"/>
    </source>
</evidence>
<dbReference type="PANTHER" id="PTHR46375">
    <property type="entry name" value="KELCH REPEAT AND BTB DOMAIN-CONTAINING PROTEIN 13-RELATED"/>
    <property type="match status" value="1"/>
</dbReference>
<feature type="compositionally biased region" description="Basic residues" evidence="1">
    <location>
        <begin position="509"/>
        <end position="520"/>
    </location>
</feature>
<dbReference type="Pfam" id="PF00651">
    <property type="entry name" value="BTB"/>
    <property type="match status" value="1"/>
</dbReference>
<dbReference type="AlphaFoldDB" id="A0A8B9TES8"/>
<feature type="compositionally biased region" description="Basic and acidic residues" evidence="1">
    <location>
        <begin position="107"/>
        <end position="118"/>
    </location>
</feature>
<dbReference type="CDD" id="cd18320">
    <property type="entry name" value="BTB_POZ_KBTBD13"/>
    <property type="match status" value="1"/>
</dbReference>
<evidence type="ECO:0000259" key="2">
    <source>
        <dbReference type="PROSITE" id="PS50097"/>
    </source>
</evidence>
<dbReference type="GO" id="GO:0090076">
    <property type="term" value="P:relaxation of skeletal muscle"/>
    <property type="evidence" value="ECO:0007669"/>
    <property type="project" value="TreeGrafter"/>
</dbReference>
<protein>
    <recommendedName>
        <fullName evidence="2">BTB domain-containing protein</fullName>
    </recommendedName>
</protein>
<dbReference type="PROSITE" id="PS50097">
    <property type="entry name" value="BTB"/>
    <property type="match status" value="1"/>
</dbReference>